<keyword evidence="2" id="KW-0732">Signal</keyword>
<keyword evidence="4" id="KW-1185">Reference proteome</keyword>
<feature type="chain" id="PRO_5001823225" evidence="2">
    <location>
        <begin position="19"/>
        <end position="144"/>
    </location>
</feature>
<dbReference type="OrthoDB" id="1105991at2759"/>
<feature type="region of interest" description="Disordered" evidence="1">
    <location>
        <begin position="64"/>
        <end position="90"/>
    </location>
</feature>
<dbReference type="EMBL" id="CM002870">
    <property type="protein sequence ID" value="KFK40621.1"/>
    <property type="molecule type" value="Genomic_DNA"/>
</dbReference>
<protein>
    <submittedName>
        <fullName evidence="3">Uncharacterized protein</fullName>
    </submittedName>
</protein>
<organism evidence="3 4">
    <name type="scientific">Arabis alpina</name>
    <name type="common">Alpine rock-cress</name>
    <dbReference type="NCBI Taxonomy" id="50452"/>
    <lineage>
        <taxon>Eukaryota</taxon>
        <taxon>Viridiplantae</taxon>
        <taxon>Streptophyta</taxon>
        <taxon>Embryophyta</taxon>
        <taxon>Tracheophyta</taxon>
        <taxon>Spermatophyta</taxon>
        <taxon>Magnoliopsida</taxon>
        <taxon>eudicotyledons</taxon>
        <taxon>Gunneridae</taxon>
        <taxon>Pentapetalae</taxon>
        <taxon>rosids</taxon>
        <taxon>malvids</taxon>
        <taxon>Brassicales</taxon>
        <taxon>Brassicaceae</taxon>
        <taxon>Arabideae</taxon>
        <taxon>Arabis</taxon>
    </lineage>
</organism>
<reference evidence="4" key="1">
    <citation type="journal article" date="2015" name="Nat. Plants">
        <title>Genome expansion of Arabis alpina linked with retrotransposition and reduced symmetric DNA methylation.</title>
        <authorList>
            <person name="Willing E.M."/>
            <person name="Rawat V."/>
            <person name="Mandakova T."/>
            <person name="Maumus F."/>
            <person name="James G.V."/>
            <person name="Nordstroem K.J."/>
            <person name="Becker C."/>
            <person name="Warthmann N."/>
            <person name="Chica C."/>
            <person name="Szarzynska B."/>
            <person name="Zytnicki M."/>
            <person name="Albani M.C."/>
            <person name="Kiefer C."/>
            <person name="Bergonzi S."/>
            <person name="Castaings L."/>
            <person name="Mateos J.L."/>
            <person name="Berns M.C."/>
            <person name="Bujdoso N."/>
            <person name="Piofczyk T."/>
            <person name="de Lorenzo L."/>
            <person name="Barrero-Sicilia C."/>
            <person name="Mateos I."/>
            <person name="Piednoel M."/>
            <person name="Hagmann J."/>
            <person name="Chen-Min-Tao R."/>
            <person name="Iglesias-Fernandez R."/>
            <person name="Schuster S.C."/>
            <person name="Alonso-Blanco C."/>
            <person name="Roudier F."/>
            <person name="Carbonero P."/>
            <person name="Paz-Ares J."/>
            <person name="Davis S.J."/>
            <person name="Pecinka A."/>
            <person name="Quesneville H."/>
            <person name="Colot V."/>
            <person name="Lysak M.A."/>
            <person name="Weigel D."/>
            <person name="Coupland G."/>
            <person name="Schneeberger K."/>
        </authorList>
    </citation>
    <scope>NUCLEOTIDE SEQUENCE [LARGE SCALE GENOMIC DNA]</scope>
    <source>
        <strain evidence="4">cv. Pajares</strain>
    </source>
</reference>
<feature type="region of interest" description="Disordered" evidence="1">
    <location>
        <begin position="104"/>
        <end position="144"/>
    </location>
</feature>
<accession>A0A087HER9</accession>
<evidence type="ECO:0000313" key="3">
    <source>
        <dbReference type="EMBL" id="KFK40621.1"/>
    </source>
</evidence>
<evidence type="ECO:0000256" key="1">
    <source>
        <dbReference type="SAM" id="MobiDB-lite"/>
    </source>
</evidence>
<dbReference type="Proteomes" id="UP000029120">
    <property type="component" value="Chromosome 2"/>
</dbReference>
<proteinExistence type="predicted"/>
<name>A0A087HER9_ARAAL</name>
<evidence type="ECO:0000256" key="2">
    <source>
        <dbReference type="SAM" id="SignalP"/>
    </source>
</evidence>
<gene>
    <name evidence="3" type="ordered locus">AALP_Aa2g020000</name>
</gene>
<evidence type="ECO:0000313" key="4">
    <source>
        <dbReference type="Proteomes" id="UP000029120"/>
    </source>
</evidence>
<dbReference type="Gramene" id="KFK40621">
    <property type="protein sequence ID" value="KFK40621"/>
    <property type="gene ID" value="AALP_AA2G020000"/>
</dbReference>
<dbReference type="OMA" id="RMAYGYS"/>
<feature type="signal peptide" evidence="2">
    <location>
        <begin position="1"/>
        <end position="18"/>
    </location>
</feature>
<dbReference type="AlphaFoldDB" id="A0A087HER9"/>
<sequence length="144" mass="13723">MNDTNFAVLLILIGVVCANVGARQLEGVSKETKIGVSIPKTATTNGLGAELAFVSVTTMASSYSSGDASAAASPPGPSAQARGTGSGTTYGSVYAEGPRMAYGYSSSGSGSNGTAQAAATPNGVAASDGGTSGASSTASGGSSR</sequence>